<evidence type="ECO:0000313" key="2">
    <source>
        <dbReference type="Proteomes" id="UP000095283"/>
    </source>
</evidence>
<dbReference type="GO" id="GO:0007160">
    <property type="term" value="P:cell-matrix adhesion"/>
    <property type="evidence" value="ECO:0007669"/>
    <property type="project" value="InterPro"/>
</dbReference>
<dbReference type="Gene3D" id="2.170.300.10">
    <property type="entry name" value="Tie2 ligand-binding domain superfamily"/>
    <property type="match status" value="1"/>
</dbReference>
<dbReference type="PANTHER" id="PTHR26391:SF18">
    <property type="entry name" value="PROTEIN KINASE RECEPTOR TIE-1, PUTATIVE-RELATED"/>
    <property type="match status" value="1"/>
</dbReference>
<dbReference type="InterPro" id="IPR009017">
    <property type="entry name" value="GFP"/>
</dbReference>
<dbReference type="WBParaSite" id="Hba_17790">
    <property type="protein sequence ID" value="Hba_17790"/>
    <property type="gene ID" value="Hba_17790"/>
</dbReference>
<sequence>MLSSHSNIGQPGKWMIRVDGPVVPCPAGMLNPPLCDSECRPGNWGFGCSLSCHCSGGISCDFSTGVCVNGCEPGWTGHSCDQAVERCFSRFGRSCSSDARCEESIDGPICICNNGLRGDGFRCVIAPTIPLSVEDITNQLLAVDDNRKS</sequence>
<protein>
    <submittedName>
        <fullName evidence="3">NIDO domain-containing protein</fullName>
    </submittedName>
</protein>
<dbReference type="Proteomes" id="UP000095283">
    <property type="component" value="Unplaced"/>
</dbReference>
<organism evidence="2 3">
    <name type="scientific">Heterorhabditis bacteriophora</name>
    <name type="common">Entomopathogenic nematode worm</name>
    <dbReference type="NCBI Taxonomy" id="37862"/>
    <lineage>
        <taxon>Eukaryota</taxon>
        <taxon>Metazoa</taxon>
        <taxon>Ecdysozoa</taxon>
        <taxon>Nematoda</taxon>
        <taxon>Chromadorea</taxon>
        <taxon>Rhabditida</taxon>
        <taxon>Rhabditina</taxon>
        <taxon>Rhabditomorpha</taxon>
        <taxon>Strongyloidea</taxon>
        <taxon>Heterorhabditidae</taxon>
        <taxon>Heterorhabditis</taxon>
    </lineage>
</organism>
<dbReference type="Gene3D" id="2.40.155.10">
    <property type="entry name" value="Green fluorescent protein"/>
    <property type="match status" value="1"/>
</dbReference>
<dbReference type="InterPro" id="IPR003886">
    <property type="entry name" value="NIDO_dom"/>
</dbReference>
<dbReference type="PANTHER" id="PTHR26391">
    <property type="entry name" value="INACTIVE TYROSINE-PROTEIN KINASE 7"/>
    <property type="match status" value="1"/>
</dbReference>
<evidence type="ECO:0000259" key="1">
    <source>
        <dbReference type="PROSITE" id="PS51220"/>
    </source>
</evidence>
<evidence type="ECO:0000313" key="3">
    <source>
        <dbReference type="WBParaSite" id="Hba_17790"/>
    </source>
</evidence>
<proteinExistence type="predicted"/>
<dbReference type="PROSITE" id="PS51220">
    <property type="entry name" value="NIDO"/>
    <property type="match status" value="1"/>
</dbReference>
<keyword evidence="2" id="KW-1185">Reference proteome</keyword>
<feature type="domain" description="NIDO" evidence="1">
    <location>
        <begin position="1"/>
        <end position="21"/>
    </location>
</feature>
<dbReference type="AlphaFoldDB" id="A0A1I7XJV9"/>
<name>A0A1I7XJV9_HETBA</name>
<reference evidence="3" key="1">
    <citation type="submission" date="2016-11" db="UniProtKB">
        <authorList>
            <consortium name="WormBaseParasite"/>
        </authorList>
    </citation>
    <scope>IDENTIFICATION</scope>
</reference>
<accession>A0A1I7XJV9</accession>